<dbReference type="EMBL" id="AEWJ01000065">
    <property type="protein sequence ID" value="EGD57324.1"/>
    <property type="molecule type" value="Genomic_DNA"/>
</dbReference>
<dbReference type="eggNOG" id="COG0438">
    <property type="taxonomic scope" value="Bacteria"/>
</dbReference>
<dbReference type="SUPFAM" id="SSF53756">
    <property type="entry name" value="UDP-Glycosyltransferase/glycogen phosphorylase"/>
    <property type="match status" value="1"/>
</dbReference>
<feature type="domain" description="Glycosyltransferase subfamily 4-like N-terminal" evidence="1">
    <location>
        <begin position="19"/>
        <end position="153"/>
    </location>
</feature>
<dbReference type="Pfam" id="PF13439">
    <property type="entry name" value="Glyco_transf_4"/>
    <property type="match status" value="1"/>
</dbReference>
<evidence type="ECO:0000259" key="1">
    <source>
        <dbReference type="Pfam" id="PF13439"/>
    </source>
</evidence>
<dbReference type="PANTHER" id="PTHR45947">
    <property type="entry name" value="SULFOQUINOVOSYL TRANSFERASE SQD2"/>
    <property type="match status" value="1"/>
</dbReference>
<dbReference type="HOGENOM" id="CLU_009583_2_0_5"/>
<proteinExistence type="predicted"/>
<dbReference type="Proteomes" id="UP000004728">
    <property type="component" value="Unassembled WGS sequence"/>
</dbReference>
<organism evidence="2 3">
    <name type="scientific">Novosphingobium nitrogenifigens DSM 19370</name>
    <dbReference type="NCBI Taxonomy" id="983920"/>
    <lineage>
        <taxon>Bacteria</taxon>
        <taxon>Pseudomonadati</taxon>
        <taxon>Pseudomonadota</taxon>
        <taxon>Alphaproteobacteria</taxon>
        <taxon>Sphingomonadales</taxon>
        <taxon>Sphingomonadaceae</taxon>
        <taxon>Novosphingobium</taxon>
    </lineage>
</organism>
<dbReference type="InterPro" id="IPR050194">
    <property type="entry name" value="Glycosyltransferase_grp1"/>
</dbReference>
<name>F1ZD80_9SPHN</name>
<comment type="caution">
    <text evidence="2">The sequence shown here is derived from an EMBL/GenBank/DDBJ whole genome shotgun (WGS) entry which is preliminary data.</text>
</comment>
<evidence type="ECO:0000313" key="2">
    <source>
        <dbReference type="EMBL" id="EGD57324.1"/>
    </source>
</evidence>
<dbReference type="InParanoid" id="F1ZD80"/>
<accession>F1ZD80</accession>
<dbReference type="AlphaFoldDB" id="F1ZD80"/>
<reference evidence="2 3" key="1">
    <citation type="journal article" date="2012" name="J. Bacteriol.">
        <title>Draft Genome Sequence of Novosphingobium nitrogenifigens Y88T.</title>
        <authorList>
            <person name="Strabala T.J."/>
            <person name="Macdonald L."/>
            <person name="Liu V."/>
            <person name="Smit A.M."/>
        </authorList>
    </citation>
    <scope>NUCLEOTIDE SEQUENCE [LARGE SCALE GENOMIC DNA]</scope>
    <source>
        <strain evidence="2 3">DSM 19370</strain>
    </source>
</reference>
<keyword evidence="2" id="KW-0808">Transferase</keyword>
<gene>
    <name evidence="2" type="ORF">Y88_3633</name>
</gene>
<evidence type="ECO:0000313" key="3">
    <source>
        <dbReference type="Proteomes" id="UP000004728"/>
    </source>
</evidence>
<keyword evidence="3" id="KW-1185">Reference proteome</keyword>
<sequence>MQIVPGSEDRVIEHGRHIWVEIRAGKVRGSPNYRFILRTSAVREVLERYRPQVIESQCPWVLPWTAINYRRAHPETALVAGYHTDFPNTHVHRVGSALFGDFVAGGLRRLSASYAEMTYREFDRVYTLGQDMRSVLAGYRVPHVDVLSLGVDARIFHPERRDPGLRAELGLPPGDGPLLIYAGRIDNEKRADRLLSMFRLLPPELGAAMVLVGDGKLRASMAEAAQGLPIALPGYCANRHELARLLASADIYVSAMADETFGLSVLEAQACGLPVVGFASGAMVQRVLPGLGKLVPLDDVEAMAHAVMQVWQGDCAATGRLARAHVSSHYAWERTFERLFNEVYPQALSEAWRRRRRAGWFRRGEQDSLASVKAG</sequence>
<protein>
    <submittedName>
        <fullName evidence="2">Glycosyl transferase group 1</fullName>
    </submittedName>
</protein>
<dbReference type="STRING" id="983920.Y88_3633"/>
<dbReference type="PANTHER" id="PTHR45947:SF3">
    <property type="entry name" value="SULFOQUINOVOSYL TRANSFERASE SQD2"/>
    <property type="match status" value="1"/>
</dbReference>
<dbReference type="Gene3D" id="3.40.50.2000">
    <property type="entry name" value="Glycogen Phosphorylase B"/>
    <property type="match status" value="2"/>
</dbReference>
<dbReference type="Pfam" id="PF13692">
    <property type="entry name" value="Glyco_trans_1_4"/>
    <property type="match status" value="1"/>
</dbReference>
<dbReference type="InterPro" id="IPR028098">
    <property type="entry name" value="Glyco_trans_4-like_N"/>
</dbReference>
<dbReference type="GO" id="GO:0016757">
    <property type="term" value="F:glycosyltransferase activity"/>
    <property type="evidence" value="ECO:0007669"/>
    <property type="project" value="TreeGrafter"/>
</dbReference>